<name>A0A1V3XT38_MYCKA</name>
<dbReference type="EMBL" id="MVBN01000001">
    <property type="protein sequence ID" value="OOK84004.1"/>
    <property type="molecule type" value="Genomic_DNA"/>
</dbReference>
<comment type="caution">
    <text evidence="1">The sequence shown here is derived from an EMBL/GenBank/DDBJ whole genome shotgun (WGS) entry which is preliminary data.</text>
</comment>
<organism evidence="1 4">
    <name type="scientific">Mycobacterium kansasii</name>
    <dbReference type="NCBI Taxonomy" id="1768"/>
    <lineage>
        <taxon>Bacteria</taxon>
        <taxon>Bacillati</taxon>
        <taxon>Actinomycetota</taxon>
        <taxon>Actinomycetes</taxon>
        <taxon>Mycobacteriales</taxon>
        <taxon>Mycobacteriaceae</taxon>
        <taxon>Mycobacterium</taxon>
    </lineage>
</organism>
<dbReference type="STRING" id="1768.B1T50_21920"/>
<dbReference type="Proteomes" id="UP000189229">
    <property type="component" value="Unassembled WGS sequence"/>
</dbReference>
<dbReference type="AlphaFoldDB" id="A0A1V3XT38"/>
<gene>
    <name evidence="2" type="ORF">BZL29_0597</name>
    <name evidence="1" type="ORF">BZL30_1352</name>
</gene>
<reference evidence="3 4" key="1">
    <citation type="submission" date="2017-02" db="EMBL/GenBank/DDBJ databases">
        <title>Complete genome sequences of Mycobacterium kansasii strains isolated from rhesus macaques.</title>
        <authorList>
            <person name="Panda A."/>
            <person name="Nagaraj S."/>
            <person name="Zhao X."/>
            <person name="Tettelin H."/>
            <person name="Detolla L.J."/>
        </authorList>
    </citation>
    <scope>NUCLEOTIDE SEQUENCE [LARGE SCALE GENOMIC DNA]</scope>
    <source>
        <strain evidence="2 3">11-3469</strain>
        <strain evidence="1 4">11-3813</strain>
    </source>
</reference>
<sequence>MSVAIGRISWVSSSTPRCRIVYDDEFRSDFAEGLRRDPSTEAMQRGFEELADTLGKLVDRPDEVALVVAVSLASAVQRRQDACATYGHPSRGISSPTS</sequence>
<evidence type="ECO:0000313" key="2">
    <source>
        <dbReference type="EMBL" id="OOK84004.1"/>
    </source>
</evidence>
<evidence type="ECO:0000313" key="1">
    <source>
        <dbReference type="EMBL" id="OOK82248.1"/>
    </source>
</evidence>
<evidence type="ECO:0000313" key="4">
    <source>
        <dbReference type="Proteomes" id="UP000189229"/>
    </source>
</evidence>
<proteinExistence type="predicted"/>
<dbReference type="EMBL" id="MVBM01000001">
    <property type="protein sequence ID" value="OOK82248.1"/>
    <property type="molecule type" value="Genomic_DNA"/>
</dbReference>
<dbReference type="Proteomes" id="UP000188532">
    <property type="component" value="Unassembled WGS sequence"/>
</dbReference>
<evidence type="ECO:0000313" key="3">
    <source>
        <dbReference type="Proteomes" id="UP000188532"/>
    </source>
</evidence>
<accession>A0A1V3XT38</accession>
<protein>
    <submittedName>
        <fullName evidence="1">Uncharacterized protein</fullName>
    </submittedName>
</protein>